<organism evidence="1 2">
    <name type="scientific">Kribbella soli</name>
    <dbReference type="NCBI Taxonomy" id="1124743"/>
    <lineage>
        <taxon>Bacteria</taxon>
        <taxon>Bacillati</taxon>
        <taxon>Actinomycetota</taxon>
        <taxon>Actinomycetes</taxon>
        <taxon>Propionibacteriales</taxon>
        <taxon>Kribbellaceae</taxon>
        <taxon>Kribbella</taxon>
    </lineage>
</organism>
<dbReference type="AlphaFoldDB" id="A0A4R0HE58"/>
<evidence type="ECO:0000313" key="1">
    <source>
        <dbReference type="EMBL" id="TCC08861.1"/>
    </source>
</evidence>
<evidence type="ECO:0000313" key="2">
    <source>
        <dbReference type="Proteomes" id="UP000292346"/>
    </source>
</evidence>
<comment type="caution">
    <text evidence="1">The sequence shown here is derived from an EMBL/GenBank/DDBJ whole genome shotgun (WGS) entry which is preliminary data.</text>
</comment>
<gene>
    <name evidence="1" type="ORF">E0H45_21885</name>
</gene>
<dbReference type="EMBL" id="SJJZ01000002">
    <property type="protein sequence ID" value="TCC08861.1"/>
    <property type="molecule type" value="Genomic_DNA"/>
</dbReference>
<sequence length="177" mass="19402">MAVDVFTEVVIDRPVLEVAAYVGDPANAPEWYANIESVQWRTEPPIAVGSRMDFVAHFLGRRLAYTYEVVELIPFERLVMRTTQGPFPMETSYAWSSAGEAITRMTLRNRGEPSGFARVAAPLLSAAMRRANQKDLAALPDSSSQCASQPKAMATVVVPPMETTAAMPVRVPVSETK</sequence>
<dbReference type="Pfam" id="PF10604">
    <property type="entry name" value="Polyketide_cyc2"/>
    <property type="match status" value="1"/>
</dbReference>
<dbReference type="InterPro" id="IPR019587">
    <property type="entry name" value="Polyketide_cyclase/dehydratase"/>
</dbReference>
<proteinExistence type="predicted"/>
<dbReference type="Proteomes" id="UP000292346">
    <property type="component" value="Unassembled WGS sequence"/>
</dbReference>
<keyword evidence="2" id="KW-1185">Reference proteome</keyword>
<name>A0A4R0HE58_9ACTN</name>
<reference evidence="1 2" key="1">
    <citation type="submission" date="2019-02" db="EMBL/GenBank/DDBJ databases">
        <title>Kribbella capetownensis sp. nov. and Kribbella speibonae sp. nov., isolated from soil.</title>
        <authorList>
            <person name="Curtis S.M."/>
            <person name="Norton I."/>
            <person name="Everest G.J."/>
            <person name="Meyers P.R."/>
        </authorList>
    </citation>
    <scope>NUCLEOTIDE SEQUENCE [LARGE SCALE GENOMIC DNA]</scope>
    <source>
        <strain evidence="1 2">KCTC 29219</strain>
    </source>
</reference>
<dbReference type="SUPFAM" id="SSF55961">
    <property type="entry name" value="Bet v1-like"/>
    <property type="match status" value="1"/>
</dbReference>
<protein>
    <submittedName>
        <fullName evidence="1">ATPase</fullName>
    </submittedName>
</protein>
<dbReference type="OrthoDB" id="2898773at2"/>
<dbReference type="CDD" id="cd08865">
    <property type="entry name" value="SRPBCC_10"/>
    <property type="match status" value="1"/>
</dbReference>
<dbReference type="Gene3D" id="3.30.530.20">
    <property type="match status" value="1"/>
</dbReference>
<dbReference type="InterPro" id="IPR023393">
    <property type="entry name" value="START-like_dom_sf"/>
</dbReference>
<accession>A0A4R0HE58</accession>